<evidence type="ECO:0000313" key="2">
    <source>
        <dbReference type="EMBL" id="USW57473.1"/>
    </source>
</evidence>
<keyword evidence="3" id="KW-1185">Reference proteome</keyword>
<evidence type="ECO:0000256" key="1">
    <source>
        <dbReference type="SAM" id="MobiDB-lite"/>
    </source>
</evidence>
<organism evidence="2 3">
    <name type="scientific">Septoria linicola</name>
    <dbReference type="NCBI Taxonomy" id="215465"/>
    <lineage>
        <taxon>Eukaryota</taxon>
        <taxon>Fungi</taxon>
        <taxon>Dikarya</taxon>
        <taxon>Ascomycota</taxon>
        <taxon>Pezizomycotina</taxon>
        <taxon>Dothideomycetes</taxon>
        <taxon>Dothideomycetidae</taxon>
        <taxon>Mycosphaerellales</taxon>
        <taxon>Mycosphaerellaceae</taxon>
        <taxon>Septoria</taxon>
    </lineage>
</organism>
<dbReference type="Proteomes" id="UP001056384">
    <property type="component" value="Chromosome 10"/>
</dbReference>
<proteinExistence type="predicted"/>
<feature type="compositionally biased region" description="Basic and acidic residues" evidence="1">
    <location>
        <begin position="76"/>
        <end position="88"/>
    </location>
</feature>
<gene>
    <name evidence="2" type="ORF">Slin15195_G107920</name>
</gene>
<sequence length="116" mass="12022">MSKFFTVPNVAAAAGLTGAVVYFASRENVFNTHGAENVANAYSRGGGSTTHLPGVATKRGTPGDAADTRSPQENPKGIDTDYFKEHHAQQKAGEAGGGAPFGKKLNEASYGHKDGK</sequence>
<reference evidence="2" key="1">
    <citation type="submission" date="2022-06" db="EMBL/GenBank/DDBJ databases">
        <title>Complete genome sequences of two strains of the flax pathogen Septoria linicola.</title>
        <authorList>
            <person name="Lapalu N."/>
            <person name="Simon A."/>
            <person name="Demenou B."/>
            <person name="Paumier D."/>
            <person name="Guillot M.-P."/>
            <person name="Gout L."/>
            <person name="Valade R."/>
        </authorList>
    </citation>
    <scope>NUCLEOTIDE SEQUENCE</scope>
    <source>
        <strain evidence="2">SE15195</strain>
    </source>
</reference>
<evidence type="ECO:0000313" key="3">
    <source>
        <dbReference type="Proteomes" id="UP001056384"/>
    </source>
</evidence>
<dbReference type="EMBL" id="CP099427">
    <property type="protein sequence ID" value="USW57473.1"/>
    <property type="molecule type" value="Genomic_DNA"/>
</dbReference>
<dbReference type="AlphaFoldDB" id="A0A9Q9B216"/>
<feature type="region of interest" description="Disordered" evidence="1">
    <location>
        <begin position="44"/>
        <end position="116"/>
    </location>
</feature>
<feature type="compositionally biased region" description="Basic and acidic residues" evidence="1">
    <location>
        <begin position="104"/>
        <end position="116"/>
    </location>
</feature>
<accession>A0A9Q9B216</accession>
<name>A0A9Q9B216_9PEZI</name>
<protein>
    <submittedName>
        <fullName evidence="2">Uncharacterized protein</fullName>
    </submittedName>
</protein>